<comment type="caution">
    <text evidence="1">The sequence shown here is derived from an EMBL/GenBank/DDBJ whole genome shotgun (WGS) entry which is preliminary data.</text>
</comment>
<protein>
    <submittedName>
        <fullName evidence="1">Uncharacterized protein</fullName>
    </submittedName>
</protein>
<evidence type="ECO:0000313" key="1">
    <source>
        <dbReference type="EMBL" id="MBC5995244.1"/>
    </source>
</evidence>
<proteinExistence type="predicted"/>
<dbReference type="RefSeq" id="WP_153971541.1">
    <property type="nucleotide sequence ID" value="NZ_JACRWE010000001.1"/>
</dbReference>
<evidence type="ECO:0000313" key="2">
    <source>
        <dbReference type="Proteomes" id="UP000609849"/>
    </source>
</evidence>
<dbReference type="Proteomes" id="UP000609849">
    <property type="component" value="Unassembled WGS sequence"/>
</dbReference>
<keyword evidence="2" id="KW-1185">Reference proteome</keyword>
<dbReference type="EMBL" id="JACRWE010000001">
    <property type="protein sequence ID" value="MBC5995244.1"/>
    <property type="molecule type" value="Genomic_DNA"/>
</dbReference>
<name>A0ABR7JK01_9FIRM</name>
<accession>A0ABR7JK01</accession>
<sequence length="121" mass="14143">MFSIDKFKSLNEEISDNPDQSVRLYLIDNEKIIENNLSHYERKEILETIYFLKLNEVIIKYSTEDERLEGKILEDISRGKLIRIIVESSDGYTFTGFTMQGSGEKIYNFLLEMLGEDDGMN</sequence>
<reference evidence="1 2" key="1">
    <citation type="submission" date="2020-08" db="EMBL/GenBank/DDBJ databases">
        <authorList>
            <person name="Liu C."/>
            <person name="Sun Q."/>
        </authorList>
    </citation>
    <scope>NUCLEOTIDE SEQUENCE [LARGE SCALE GENOMIC DNA]</scope>
    <source>
        <strain evidence="1 2">NSJ-18</strain>
    </source>
</reference>
<organism evidence="1 2">
    <name type="scientific">Romboutsia faecis</name>
    <dbReference type="NCBI Taxonomy" id="2764597"/>
    <lineage>
        <taxon>Bacteria</taxon>
        <taxon>Bacillati</taxon>
        <taxon>Bacillota</taxon>
        <taxon>Clostridia</taxon>
        <taxon>Peptostreptococcales</taxon>
        <taxon>Peptostreptococcaceae</taxon>
        <taxon>Romboutsia</taxon>
    </lineage>
</organism>
<gene>
    <name evidence="1" type="ORF">H8923_00595</name>
</gene>